<dbReference type="AlphaFoldDB" id="A0A0A9AZ56"/>
<name>A0A0A9AZ56_ARUDO</name>
<sequence>MTKALGLYATLATQLQVICFSTSKFVLFFISNICKLLLRQDGLVNSLLDLTLSTDLVLRRISVWHIIRHC</sequence>
<accession>A0A0A9AZ56</accession>
<dbReference type="EMBL" id="GBRH01242757">
    <property type="protein sequence ID" value="JAD55138.1"/>
    <property type="molecule type" value="Transcribed_RNA"/>
</dbReference>
<organism evidence="1">
    <name type="scientific">Arundo donax</name>
    <name type="common">Giant reed</name>
    <name type="synonym">Donax arundinaceus</name>
    <dbReference type="NCBI Taxonomy" id="35708"/>
    <lineage>
        <taxon>Eukaryota</taxon>
        <taxon>Viridiplantae</taxon>
        <taxon>Streptophyta</taxon>
        <taxon>Embryophyta</taxon>
        <taxon>Tracheophyta</taxon>
        <taxon>Spermatophyta</taxon>
        <taxon>Magnoliopsida</taxon>
        <taxon>Liliopsida</taxon>
        <taxon>Poales</taxon>
        <taxon>Poaceae</taxon>
        <taxon>PACMAD clade</taxon>
        <taxon>Arundinoideae</taxon>
        <taxon>Arundineae</taxon>
        <taxon>Arundo</taxon>
    </lineage>
</organism>
<protein>
    <submittedName>
        <fullName evidence="1">Uncharacterized protein</fullName>
    </submittedName>
</protein>
<reference evidence="1" key="1">
    <citation type="submission" date="2014-09" db="EMBL/GenBank/DDBJ databases">
        <authorList>
            <person name="Magalhaes I.L.F."/>
            <person name="Oliveira U."/>
            <person name="Santos F.R."/>
            <person name="Vidigal T.H.D.A."/>
            <person name="Brescovit A.D."/>
            <person name="Santos A.J."/>
        </authorList>
    </citation>
    <scope>NUCLEOTIDE SEQUENCE</scope>
    <source>
        <tissue evidence="1">Shoot tissue taken approximately 20 cm above the soil surface</tissue>
    </source>
</reference>
<reference evidence="1" key="2">
    <citation type="journal article" date="2015" name="Data Brief">
        <title>Shoot transcriptome of the giant reed, Arundo donax.</title>
        <authorList>
            <person name="Barrero R.A."/>
            <person name="Guerrero F.D."/>
            <person name="Moolhuijzen P."/>
            <person name="Goolsby J.A."/>
            <person name="Tidwell J."/>
            <person name="Bellgard S.E."/>
            <person name="Bellgard M.I."/>
        </authorList>
    </citation>
    <scope>NUCLEOTIDE SEQUENCE</scope>
    <source>
        <tissue evidence="1">Shoot tissue taken approximately 20 cm above the soil surface</tissue>
    </source>
</reference>
<evidence type="ECO:0000313" key="1">
    <source>
        <dbReference type="EMBL" id="JAD55138.1"/>
    </source>
</evidence>
<proteinExistence type="predicted"/>